<dbReference type="GO" id="GO:0005509">
    <property type="term" value="F:calcium ion binding"/>
    <property type="evidence" value="ECO:0007669"/>
    <property type="project" value="TreeGrafter"/>
</dbReference>
<keyword evidence="1 3" id="KW-0378">Hydrolase</keyword>
<dbReference type="AlphaFoldDB" id="A0A7K6RWI7"/>
<name>A0A7K6RWI7_9AVES</name>
<dbReference type="Pfam" id="PF01735">
    <property type="entry name" value="PLA2_B"/>
    <property type="match status" value="1"/>
</dbReference>
<comment type="caution">
    <text evidence="5">The sequence shown here is derived from an EMBL/GenBank/DDBJ whole genome shotgun (WGS) entry which is preliminary data.</text>
</comment>
<dbReference type="PANTHER" id="PTHR10728:SF24">
    <property type="entry name" value="CYTOSOLIC PHOSPHOLIPASE A2 EPSILON"/>
    <property type="match status" value="1"/>
</dbReference>
<evidence type="ECO:0000259" key="4">
    <source>
        <dbReference type="PROSITE" id="PS51210"/>
    </source>
</evidence>
<evidence type="ECO:0000256" key="3">
    <source>
        <dbReference type="PROSITE-ProRule" id="PRU00555"/>
    </source>
</evidence>
<feature type="non-terminal residue" evidence="5">
    <location>
        <position position="1"/>
    </location>
</feature>
<keyword evidence="3" id="KW-0442">Lipid degradation</keyword>
<dbReference type="GO" id="GO:0047498">
    <property type="term" value="F:calcium-dependent phospholipase A2 activity"/>
    <property type="evidence" value="ECO:0007669"/>
    <property type="project" value="TreeGrafter"/>
</dbReference>
<dbReference type="InterPro" id="IPR016035">
    <property type="entry name" value="Acyl_Trfase/lysoPLipase"/>
</dbReference>
<dbReference type="CDD" id="cd07201">
    <property type="entry name" value="cPLA2_Grp-IVB-IVD-IVE-IVF"/>
    <property type="match status" value="1"/>
</dbReference>
<dbReference type="Gene3D" id="3.40.1090.10">
    <property type="entry name" value="Cytosolic phospholipase A2 catalytic domain"/>
    <property type="match status" value="1"/>
</dbReference>
<evidence type="ECO:0000256" key="1">
    <source>
        <dbReference type="ARBA" id="ARBA00022801"/>
    </source>
</evidence>
<protein>
    <submittedName>
        <fullName evidence="5">PA24E phospholipase</fullName>
    </submittedName>
</protein>
<sequence>FLHFQLAEKNETAESGVLSFRLNSLPLQKEIMVKEVMTHALICPVVYSSTGDLDVRLGFSLCMEEQDFLQKRKKYVAAALKKILHLEEDLKEREASHSFAFCVAQVPVVAITTTGGGTRSLTAMYGSLLGLQKLNLLDCISYIGGLSGTTWTMANLYEDANWSQKYLEDAIKEARKQVTKSKICCFSLDCLKYYYNDLMERSKEGHNTSFIDLWGLVIESMLHDKKDEHRLSDQRQAVDNGQNPLPIYVAINLKSSYSAQAFREWLEFTPYEVGLLKYGASVRAEHFGSEFFMGRMVKRLSETRICYMQGMWSSIFSIDVMYVWNLATDSEDFWCRWTRDRVKDIEEEPFLSMNPYEVDTCLFTPSSVLSSALRDVLTGRPTIAQYPNFIRGFQMHSKYLESEGFSTWKGTVTQHVLQNVCVSDTVIDSFPNKLMETADDELSLVDTGFFINTSYPPLLRSKREVDVILHLNYSGGSQTLPLDQIAKYISGQGIPFPKIEISDEDRENLKECYVFEDADSPQAPTVLFFPLVNDTFKKYKAPGVERSPEEMAEGKVDVSSILSPFTTREVCFSEENFDKLVKLTDYNVLNNEKLIIRALRLAVARRKQRNY</sequence>
<dbReference type="GO" id="GO:0005544">
    <property type="term" value="F:calcium-dependent phospholipid binding"/>
    <property type="evidence" value="ECO:0007669"/>
    <property type="project" value="TreeGrafter"/>
</dbReference>
<dbReference type="EMBL" id="VZRY01003210">
    <property type="protein sequence ID" value="NWW90291.1"/>
    <property type="molecule type" value="Genomic_DNA"/>
</dbReference>
<dbReference type="FunFam" id="3.40.1090.10:FF:000002">
    <property type="entry name" value="Phospholipase A2"/>
    <property type="match status" value="1"/>
</dbReference>
<organism evidence="5 6">
    <name type="scientific">Rhynochetos jubatus</name>
    <name type="common">kagu</name>
    <dbReference type="NCBI Taxonomy" id="54386"/>
    <lineage>
        <taxon>Eukaryota</taxon>
        <taxon>Metazoa</taxon>
        <taxon>Chordata</taxon>
        <taxon>Craniata</taxon>
        <taxon>Vertebrata</taxon>
        <taxon>Euteleostomi</taxon>
        <taxon>Archelosauria</taxon>
        <taxon>Archosauria</taxon>
        <taxon>Dinosauria</taxon>
        <taxon>Saurischia</taxon>
        <taxon>Theropoda</taxon>
        <taxon>Coelurosauria</taxon>
        <taxon>Aves</taxon>
        <taxon>Neognathae</taxon>
        <taxon>Neoaves</taxon>
        <taxon>Phaethontimorphae</taxon>
        <taxon>Eurypygiformes</taxon>
        <taxon>Rhynochetidae</taxon>
        <taxon>Rhynochetos</taxon>
    </lineage>
</organism>
<keyword evidence="2 3" id="KW-0443">Lipid metabolism</keyword>
<dbReference type="SMART" id="SM00022">
    <property type="entry name" value="PLAc"/>
    <property type="match status" value="1"/>
</dbReference>
<dbReference type="InterPro" id="IPR002642">
    <property type="entry name" value="LysoPLipase_cat_dom"/>
</dbReference>
<dbReference type="PANTHER" id="PTHR10728">
    <property type="entry name" value="CYTOSOLIC PHOSPHOLIPASE A2"/>
    <property type="match status" value="1"/>
</dbReference>
<dbReference type="GO" id="GO:0005829">
    <property type="term" value="C:cytosol"/>
    <property type="evidence" value="ECO:0007669"/>
    <property type="project" value="TreeGrafter"/>
</dbReference>
<accession>A0A7K6RWI7</accession>
<dbReference type="PROSITE" id="PS51210">
    <property type="entry name" value="PLA2C"/>
    <property type="match status" value="1"/>
</dbReference>
<evidence type="ECO:0000313" key="5">
    <source>
        <dbReference type="EMBL" id="NWW90291.1"/>
    </source>
</evidence>
<feature type="domain" description="PLA2c" evidence="4">
    <location>
        <begin position="42"/>
        <end position="611"/>
    </location>
</feature>
<dbReference type="GO" id="GO:0046475">
    <property type="term" value="P:glycerophospholipid catabolic process"/>
    <property type="evidence" value="ECO:0007669"/>
    <property type="project" value="TreeGrafter"/>
</dbReference>
<proteinExistence type="predicted"/>
<dbReference type="OrthoDB" id="419768at2759"/>
<evidence type="ECO:0000313" key="6">
    <source>
        <dbReference type="Proteomes" id="UP000570016"/>
    </source>
</evidence>
<dbReference type="Proteomes" id="UP000570016">
    <property type="component" value="Unassembled WGS sequence"/>
</dbReference>
<keyword evidence="6" id="KW-1185">Reference proteome</keyword>
<gene>
    <name evidence="5" type="primary">Pla2g4e_1</name>
    <name evidence="5" type="ORF">RHYJUB_R11505</name>
</gene>
<evidence type="ECO:0000256" key="2">
    <source>
        <dbReference type="ARBA" id="ARBA00023098"/>
    </source>
</evidence>
<feature type="non-terminal residue" evidence="5">
    <location>
        <position position="611"/>
    </location>
</feature>
<reference evidence="5 6" key="1">
    <citation type="submission" date="2019-09" db="EMBL/GenBank/DDBJ databases">
        <title>Bird 10,000 Genomes (B10K) Project - Family phase.</title>
        <authorList>
            <person name="Zhang G."/>
        </authorList>
    </citation>
    <scope>NUCLEOTIDE SEQUENCE [LARGE SCALE GENOMIC DNA]</scope>
    <source>
        <strain evidence="5">B10K-DU-029-58</strain>
        <tissue evidence="5">Muscle</tissue>
    </source>
</reference>
<dbReference type="SUPFAM" id="SSF52151">
    <property type="entry name" value="FabD/lysophospholipase-like"/>
    <property type="match status" value="1"/>
</dbReference>